<accession>A0A081A0Y5</accession>
<reference evidence="2 3" key="1">
    <citation type="submission" date="2013-11" db="EMBL/GenBank/DDBJ databases">
        <title>The Genome Sequence of Phytophthora parasitica P1976.</title>
        <authorList>
            <consortium name="The Broad Institute Genomics Platform"/>
            <person name="Russ C."/>
            <person name="Tyler B."/>
            <person name="Panabieres F."/>
            <person name="Shan W."/>
            <person name="Tripathy S."/>
            <person name="Grunwald N."/>
            <person name="Machado M."/>
            <person name="Johnson C.S."/>
            <person name="Walker B."/>
            <person name="Young S."/>
            <person name="Zeng Q."/>
            <person name="Gargeya S."/>
            <person name="Fitzgerald M."/>
            <person name="Haas B."/>
            <person name="Abouelleil A."/>
            <person name="Allen A.W."/>
            <person name="Alvarado L."/>
            <person name="Arachchi H.M."/>
            <person name="Berlin A.M."/>
            <person name="Chapman S.B."/>
            <person name="Gainer-Dewar J."/>
            <person name="Goldberg J."/>
            <person name="Griggs A."/>
            <person name="Gujja S."/>
            <person name="Hansen M."/>
            <person name="Howarth C."/>
            <person name="Imamovic A."/>
            <person name="Ireland A."/>
            <person name="Larimer J."/>
            <person name="McCowan C."/>
            <person name="Murphy C."/>
            <person name="Pearson M."/>
            <person name="Poon T.W."/>
            <person name="Priest M."/>
            <person name="Roberts A."/>
            <person name="Saif S."/>
            <person name="Shea T."/>
            <person name="Sisk P."/>
            <person name="Sykes S."/>
            <person name="Wortman J."/>
            <person name="Nusbaum C."/>
            <person name="Birren B."/>
        </authorList>
    </citation>
    <scope>NUCLEOTIDE SEQUENCE [LARGE SCALE GENOMIC DNA]</scope>
    <source>
        <strain evidence="2 3">P1976</strain>
    </source>
</reference>
<dbReference type="PANTHER" id="PTHR47112">
    <property type="entry name" value="PX DOMAIN-CONTAINING PROTEIN"/>
    <property type="match status" value="1"/>
</dbReference>
<dbReference type="Gene3D" id="3.90.1720.10">
    <property type="entry name" value="endopeptidase domain like (from Nostoc punctiforme)"/>
    <property type="match status" value="1"/>
</dbReference>
<comment type="caution">
    <text evidence="2">The sequence shown here is derived from an EMBL/GenBank/DDBJ whole genome shotgun (WGS) entry which is preliminary data.</text>
</comment>
<dbReference type="Pfam" id="PF00787">
    <property type="entry name" value="PX"/>
    <property type="match status" value="1"/>
</dbReference>
<dbReference type="CDD" id="cd06093">
    <property type="entry name" value="PX_domain"/>
    <property type="match status" value="1"/>
</dbReference>
<gene>
    <name evidence="2" type="ORF">F444_11361</name>
</gene>
<dbReference type="SUPFAM" id="SSF54001">
    <property type="entry name" value="Cysteine proteinases"/>
    <property type="match status" value="1"/>
</dbReference>
<dbReference type="SUPFAM" id="SSF64268">
    <property type="entry name" value="PX domain"/>
    <property type="match status" value="1"/>
</dbReference>
<dbReference type="EMBL" id="ANJA01002052">
    <property type="protein sequence ID" value="ETO72546.1"/>
    <property type="molecule type" value="Genomic_DNA"/>
</dbReference>
<dbReference type="Proteomes" id="UP000028582">
    <property type="component" value="Unassembled WGS sequence"/>
</dbReference>
<dbReference type="InterPro" id="IPR024453">
    <property type="entry name" value="Peptidase_C92"/>
</dbReference>
<name>A0A081A0Y5_PHYNI</name>
<dbReference type="OrthoDB" id="289113at2759"/>
<dbReference type="GO" id="GO:0035091">
    <property type="term" value="F:phosphatidylinositol binding"/>
    <property type="evidence" value="ECO:0007669"/>
    <property type="project" value="InterPro"/>
</dbReference>
<organism evidence="2 3">
    <name type="scientific">Phytophthora nicotianae P1976</name>
    <dbReference type="NCBI Taxonomy" id="1317066"/>
    <lineage>
        <taxon>Eukaryota</taxon>
        <taxon>Sar</taxon>
        <taxon>Stramenopiles</taxon>
        <taxon>Oomycota</taxon>
        <taxon>Peronosporomycetes</taxon>
        <taxon>Peronosporales</taxon>
        <taxon>Peronosporaceae</taxon>
        <taxon>Phytophthora</taxon>
    </lineage>
</organism>
<dbReference type="SMART" id="SM00312">
    <property type="entry name" value="PX"/>
    <property type="match status" value="1"/>
</dbReference>
<protein>
    <recommendedName>
        <fullName evidence="1">PX domain-containing protein</fullName>
    </recommendedName>
</protein>
<dbReference type="AlphaFoldDB" id="A0A081A0Y5"/>
<evidence type="ECO:0000313" key="3">
    <source>
        <dbReference type="Proteomes" id="UP000028582"/>
    </source>
</evidence>
<proteinExistence type="predicted"/>
<dbReference type="PROSITE" id="PS50195">
    <property type="entry name" value="PX"/>
    <property type="match status" value="1"/>
</dbReference>
<dbReference type="InterPro" id="IPR036871">
    <property type="entry name" value="PX_dom_sf"/>
</dbReference>
<dbReference type="InterPro" id="IPR001683">
    <property type="entry name" value="PX_dom"/>
</dbReference>
<evidence type="ECO:0000259" key="1">
    <source>
        <dbReference type="PROSITE" id="PS50195"/>
    </source>
</evidence>
<dbReference type="Pfam" id="PF05708">
    <property type="entry name" value="Peptidase_C92"/>
    <property type="match status" value="1"/>
</dbReference>
<dbReference type="Gene3D" id="3.30.1520.10">
    <property type="entry name" value="Phox-like domain"/>
    <property type="match status" value="1"/>
</dbReference>
<dbReference type="PANTHER" id="PTHR47112:SF1">
    <property type="entry name" value="PX DOMAIN-CONTAINING PROTEIN"/>
    <property type="match status" value="1"/>
</dbReference>
<dbReference type="InterPro" id="IPR038765">
    <property type="entry name" value="Papain-like_cys_pep_sf"/>
</dbReference>
<feature type="domain" description="PX" evidence="1">
    <location>
        <begin position="109"/>
        <end position="221"/>
    </location>
</feature>
<evidence type="ECO:0000313" key="2">
    <source>
        <dbReference type="EMBL" id="ETO72546.1"/>
    </source>
</evidence>
<sequence>MTIVVAAAISCPPIDMHITSSMRVQVIFDTSKQYVEGDSALSLTLFLCSRCGVGGECTCGWRKQHVILPEMERQSVLQFIASTLPRIPAQALPCYRLRVDEAGKRIATTFCVQVYKHEVQRLIVEYPYAVFKMKLSFGNLRWRIARRFSEFVELHTRLKILVEESMLPRLPPTAWLSATEPSFLFQRRLMLENYLKGMFMVGALQDSVPLLVFLGVLSTTYFDHVALRSYRSQILHLQVLEFYTRPGDLILFNGRAKVSVLQRSITRSEWDHVAIVVPPSEGEYLQLLEATGDGVTLTPLTARLLAYSAFHVRYFVLRKLRTPLLSRAVVNDLLERFTAEVEGLCYGLSFRKILYTGQVEQRSQNSTYFCSELIAEAYKSLGIISSSSEANNFWPGSFSPGDFVDTELARHGASLSPEIIIDCKLLEVATATRD</sequence>